<dbReference type="PANTHER" id="PTHR33103:SF27">
    <property type="entry name" value="OS04G0594700 PROTEIN"/>
    <property type="match status" value="1"/>
</dbReference>
<dbReference type="AlphaFoldDB" id="A0A8J5FEI8"/>
<organism evidence="1 2">
    <name type="scientific">Zingiber officinale</name>
    <name type="common">Ginger</name>
    <name type="synonym">Amomum zingiber</name>
    <dbReference type="NCBI Taxonomy" id="94328"/>
    <lineage>
        <taxon>Eukaryota</taxon>
        <taxon>Viridiplantae</taxon>
        <taxon>Streptophyta</taxon>
        <taxon>Embryophyta</taxon>
        <taxon>Tracheophyta</taxon>
        <taxon>Spermatophyta</taxon>
        <taxon>Magnoliopsida</taxon>
        <taxon>Liliopsida</taxon>
        <taxon>Zingiberales</taxon>
        <taxon>Zingiberaceae</taxon>
        <taxon>Zingiber</taxon>
    </lineage>
</organism>
<dbReference type="OrthoDB" id="746543at2759"/>
<proteinExistence type="predicted"/>
<gene>
    <name evidence="1" type="ORF">ZIOFF_060363</name>
</gene>
<dbReference type="PANTHER" id="PTHR33103">
    <property type="entry name" value="OS01G0153900 PROTEIN"/>
    <property type="match status" value="1"/>
</dbReference>
<reference evidence="1 2" key="1">
    <citation type="submission" date="2020-08" db="EMBL/GenBank/DDBJ databases">
        <title>Plant Genome Project.</title>
        <authorList>
            <person name="Zhang R.-G."/>
        </authorList>
    </citation>
    <scope>NUCLEOTIDE SEQUENCE [LARGE SCALE GENOMIC DNA]</scope>
    <source>
        <tissue evidence="1">Rhizome</tissue>
    </source>
</reference>
<dbReference type="EMBL" id="JACMSC010000016">
    <property type="protein sequence ID" value="KAG6483711.1"/>
    <property type="molecule type" value="Genomic_DNA"/>
</dbReference>
<name>A0A8J5FEI8_ZINOF</name>
<evidence type="ECO:0000313" key="2">
    <source>
        <dbReference type="Proteomes" id="UP000734854"/>
    </source>
</evidence>
<dbReference type="Pfam" id="PF05056">
    <property type="entry name" value="DUF674"/>
    <property type="match status" value="1"/>
</dbReference>
<evidence type="ECO:0000313" key="1">
    <source>
        <dbReference type="EMBL" id="KAG6483711.1"/>
    </source>
</evidence>
<sequence length="488" mass="54380">MATDHQQEITLKVFVNKAKNCVAFVESDLDFVDVLLSFLTLPVGTVVRLLNKQSSLGCFDKLYQSVEQLDEKYLVTAGCRSMLTNPVNSSGVKCQKLRINIDKMGQLYTCLPYCCCHRSFSYYSGLKCQCGGDINKAVTHDINQDHVDYQEFHGVFIKGDKFGVTDALSIASIEDAMSSSDEWGDGDWSNLEQRVLKIERAQVLDILKQSLISGTPLTDVLLHDGVDITPKCSVPSVEKTVASKAFDKEKQTYSIKLALTRSKVLYAVASRDLVDVIFSILTFPLGTLKKHLGSRFRIGCLNNLYGSVERLASLGYVVSGCEERLLNPKLAPYFNPKCQVIGVEEEKQDVYYACSFRCKLSATRYHCTSHPFTGYQTAEQANLIDPKRQHPTRSDSPCGSYCKELLYMVSDELVVTPLCLTEAFLLRKEFSEPVKMVELGIGEEEALDLLSAASSSKTALTVAFFARANAMVNGDKRRIHSSHRPRQP</sequence>
<dbReference type="InterPro" id="IPR007750">
    <property type="entry name" value="DUF674"/>
</dbReference>
<protein>
    <recommendedName>
        <fullName evidence="3">DUF674 family protein</fullName>
    </recommendedName>
</protein>
<keyword evidence="2" id="KW-1185">Reference proteome</keyword>
<dbReference type="Proteomes" id="UP000734854">
    <property type="component" value="Unassembled WGS sequence"/>
</dbReference>
<comment type="caution">
    <text evidence="1">The sequence shown here is derived from an EMBL/GenBank/DDBJ whole genome shotgun (WGS) entry which is preliminary data.</text>
</comment>
<evidence type="ECO:0008006" key="3">
    <source>
        <dbReference type="Google" id="ProtNLM"/>
    </source>
</evidence>
<accession>A0A8J5FEI8</accession>